<feature type="chain" id="PRO_5034494567" evidence="2">
    <location>
        <begin position="22"/>
        <end position="119"/>
    </location>
</feature>
<feature type="signal peptide" evidence="2">
    <location>
        <begin position="1"/>
        <end position="21"/>
    </location>
</feature>
<accession>A0A8B8CFT8</accession>
<dbReference type="OrthoDB" id="10369645at2759"/>
<protein>
    <submittedName>
        <fullName evidence="4">Uncharacterized protein LOC111118306</fullName>
    </submittedName>
</protein>
<keyword evidence="1" id="KW-1133">Transmembrane helix</keyword>
<dbReference type="KEGG" id="cvn:111118306"/>
<keyword evidence="3" id="KW-1185">Reference proteome</keyword>
<keyword evidence="2" id="KW-0732">Signal</keyword>
<evidence type="ECO:0000313" key="4">
    <source>
        <dbReference type="RefSeq" id="XP_022313406.1"/>
    </source>
</evidence>
<dbReference type="GeneID" id="111118306"/>
<organism evidence="3 4">
    <name type="scientific">Crassostrea virginica</name>
    <name type="common">Eastern oyster</name>
    <dbReference type="NCBI Taxonomy" id="6565"/>
    <lineage>
        <taxon>Eukaryota</taxon>
        <taxon>Metazoa</taxon>
        <taxon>Spiralia</taxon>
        <taxon>Lophotrochozoa</taxon>
        <taxon>Mollusca</taxon>
        <taxon>Bivalvia</taxon>
        <taxon>Autobranchia</taxon>
        <taxon>Pteriomorphia</taxon>
        <taxon>Ostreida</taxon>
        <taxon>Ostreoidea</taxon>
        <taxon>Ostreidae</taxon>
        <taxon>Crassostrea</taxon>
    </lineage>
</organism>
<evidence type="ECO:0000313" key="3">
    <source>
        <dbReference type="Proteomes" id="UP000694844"/>
    </source>
</evidence>
<keyword evidence="1" id="KW-0812">Transmembrane</keyword>
<dbReference type="Proteomes" id="UP000694844">
    <property type="component" value="Chromosome 2"/>
</dbReference>
<keyword evidence="1" id="KW-0472">Membrane</keyword>
<proteinExistence type="predicted"/>
<reference evidence="4" key="1">
    <citation type="submission" date="2025-08" db="UniProtKB">
        <authorList>
            <consortium name="RefSeq"/>
        </authorList>
    </citation>
    <scope>IDENTIFICATION</scope>
    <source>
        <tissue evidence="4">Whole sample</tissue>
    </source>
</reference>
<sequence>MLCLHVTFVTVVLMRHQTFEACVSDYSSRGTLDSLLGSLGPRLTVCTLDRTRPLDVFNESVCLNIRAHNLHPTCHLNRALEAPYRILLGGILLFVLLSLICYHLISHGLLIHALNTLGI</sequence>
<dbReference type="AlphaFoldDB" id="A0A8B8CFT8"/>
<evidence type="ECO:0000256" key="2">
    <source>
        <dbReference type="SAM" id="SignalP"/>
    </source>
</evidence>
<evidence type="ECO:0000256" key="1">
    <source>
        <dbReference type="SAM" id="Phobius"/>
    </source>
</evidence>
<name>A0A8B8CFT8_CRAVI</name>
<gene>
    <name evidence="4" type="primary">LOC111118306</name>
</gene>
<feature type="transmembrane region" description="Helical" evidence="1">
    <location>
        <begin position="86"/>
        <end position="105"/>
    </location>
</feature>
<dbReference type="RefSeq" id="XP_022313406.1">
    <property type="nucleotide sequence ID" value="XM_022457698.1"/>
</dbReference>